<gene>
    <name evidence="4" type="primary">LOC103522056</name>
</gene>
<feature type="non-terminal residue" evidence="4">
    <location>
        <position position="129"/>
    </location>
</feature>
<reference evidence="4" key="1">
    <citation type="submission" date="2025-08" db="UniProtKB">
        <authorList>
            <consortium name="RefSeq"/>
        </authorList>
    </citation>
    <scope>IDENTIFICATION</scope>
</reference>
<evidence type="ECO:0000256" key="1">
    <source>
        <dbReference type="SAM" id="Coils"/>
    </source>
</evidence>
<keyword evidence="1" id="KW-0175">Coiled coil</keyword>
<dbReference type="KEGG" id="dci:103522056"/>
<dbReference type="RefSeq" id="XP_008485386.1">
    <property type="nucleotide sequence ID" value="XM_008487164.3"/>
</dbReference>
<protein>
    <submittedName>
        <fullName evidence="4">Uncharacterized protein LOC103522056</fullName>
    </submittedName>
</protein>
<evidence type="ECO:0000313" key="3">
    <source>
        <dbReference type="Proteomes" id="UP000079169"/>
    </source>
</evidence>
<dbReference type="PaxDb" id="121845-A0A1S3DNL3"/>
<feature type="coiled-coil region" evidence="1">
    <location>
        <begin position="43"/>
        <end position="70"/>
    </location>
</feature>
<accession>A0A1S3DNL3</accession>
<dbReference type="AlphaFoldDB" id="A0A1S3DNL3"/>
<name>A0A1S3DNL3_DIACI</name>
<organism evidence="3 4">
    <name type="scientific">Diaphorina citri</name>
    <name type="common">Asian citrus psyllid</name>
    <dbReference type="NCBI Taxonomy" id="121845"/>
    <lineage>
        <taxon>Eukaryota</taxon>
        <taxon>Metazoa</taxon>
        <taxon>Ecdysozoa</taxon>
        <taxon>Arthropoda</taxon>
        <taxon>Hexapoda</taxon>
        <taxon>Insecta</taxon>
        <taxon>Pterygota</taxon>
        <taxon>Neoptera</taxon>
        <taxon>Paraneoptera</taxon>
        <taxon>Hemiptera</taxon>
        <taxon>Sternorrhyncha</taxon>
        <taxon>Psylloidea</taxon>
        <taxon>Psyllidae</taxon>
        <taxon>Diaphorininae</taxon>
        <taxon>Diaphorina</taxon>
    </lineage>
</organism>
<proteinExistence type="predicted"/>
<dbReference type="Proteomes" id="UP000079169">
    <property type="component" value="Unplaced"/>
</dbReference>
<evidence type="ECO:0000313" key="4">
    <source>
        <dbReference type="RefSeq" id="XP_008485386.1"/>
    </source>
</evidence>
<evidence type="ECO:0000256" key="2">
    <source>
        <dbReference type="SAM" id="MobiDB-lite"/>
    </source>
</evidence>
<dbReference type="GeneID" id="103522056"/>
<feature type="region of interest" description="Disordered" evidence="2">
    <location>
        <begin position="22"/>
        <end position="42"/>
    </location>
</feature>
<keyword evidence="3" id="KW-1185">Reference proteome</keyword>
<sequence>MINSIDLIKWVEKDLLAKFTARNRKKPKPSKCGPSWEKKQQTLHENQKKIACLQQKIRLLKEQHGQVAEEIGDLEKVLRDADIDAYRGMMFKKLIEREPVTQKSRLEEAIDYIKKLIEREPVTQKSRLE</sequence>